<keyword evidence="2" id="KW-1185">Reference proteome</keyword>
<gene>
    <name evidence="1" type="ORF">DAPPUDRAFT_329447</name>
</gene>
<dbReference type="EMBL" id="GL732642">
    <property type="protein sequence ID" value="EFX69110.1"/>
    <property type="molecule type" value="Genomic_DNA"/>
</dbReference>
<name>E9HGM2_DAPPU</name>
<dbReference type="InParanoid" id="E9HGM2"/>
<organism evidence="1 2">
    <name type="scientific">Daphnia pulex</name>
    <name type="common">Water flea</name>
    <dbReference type="NCBI Taxonomy" id="6669"/>
    <lineage>
        <taxon>Eukaryota</taxon>
        <taxon>Metazoa</taxon>
        <taxon>Ecdysozoa</taxon>
        <taxon>Arthropoda</taxon>
        <taxon>Crustacea</taxon>
        <taxon>Branchiopoda</taxon>
        <taxon>Diplostraca</taxon>
        <taxon>Cladocera</taxon>
        <taxon>Anomopoda</taxon>
        <taxon>Daphniidae</taxon>
        <taxon>Daphnia</taxon>
    </lineage>
</organism>
<proteinExistence type="predicted"/>
<evidence type="ECO:0000313" key="1">
    <source>
        <dbReference type="EMBL" id="EFX69110.1"/>
    </source>
</evidence>
<reference evidence="1 2" key="1">
    <citation type="journal article" date="2011" name="Science">
        <title>The ecoresponsive genome of Daphnia pulex.</title>
        <authorList>
            <person name="Colbourne J.K."/>
            <person name="Pfrender M.E."/>
            <person name="Gilbert D."/>
            <person name="Thomas W.K."/>
            <person name="Tucker A."/>
            <person name="Oakley T.H."/>
            <person name="Tokishita S."/>
            <person name="Aerts A."/>
            <person name="Arnold G.J."/>
            <person name="Basu M.K."/>
            <person name="Bauer D.J."/>
            <person name="Caceres C.E."/>
            <person name="Carmel L."/>
            <person name="Casola C."/>
            <person name="Choi J.H."/>
            <person name="Detter J.C."/>
            <person name="Dong Q."/>
            <person name="Dusheyko S."/>
            <person name="Eads B.D."/>
            <person name="Frohlich T."/>
            <person name="Geiler-Samerotte K.A."/>
            <person name="Gerlach D."/>
            <person name="Hatcher P."/>
            <person name="Jogdeo S."/>
            <person name="Krijgsveld J."/>
            <person name="Kriventseva E.V."/>
            <person name="Kultz D."/>
            <person name="Laforsch C."/>
            <person name="Lindquist E."/>
            <person name="Lopez J."/>
            <person name="Manak J.R."/>
            <person name="Muller J."/>
            <person name="Pangilinan J."/>
            <person name="Patwardhan R.P."/>
            <person name="Pitluck S."/>
            <person name="Pritham E.J."/>
            <person name="Rechtsteiner A."/>
            <person name="Rho M."/>
            <person name="Rogozin I.B."/>
            <person name="Sakarya O."/>
            <person name="Salamov A."/>
            <person name="Schaack S."/>
            <person name="Shapiro H."/>
            <person name="Shiga Y."/>
            <person name="Skalitzky C."/>
            <person name="Smith Z."/>
            <person name="Souvorov A."/>
            <person name="Sung W."/>
            <person name="Tang Z."/>
            <person name="Tsuchiya D."/>
            <person name="Tu H."/>
            <person name="Vos H."/>
            <person name="Wang M."/>
            <person name="Wolf Y.I."/>
            <person name="Yamagata H."/>
            <person name="Yamada T."/>
            <person name="Ye Y."/>
            <person name="Shaw J.R."/>
            <person name="Andrews J."/>
            <person name="Crease T.J."/>
            <person name="Tang H."/>
            <person name="Lucas S.M."/>
            <person name="Robertson H.M."/>
            <person name="Bork P."/>
            <person name="Koonin E.V."/>
            <person name="Zdobnov E.M."/>
            <person name="Grigoriev I.V."/>
            <person name="Lynch M."/>
            <person name="Boore J.L."/>
        </authorList>
    </citation>
    <scope>NUCLEOTIDE SEQUENCE [LARGE SCALE GENOMIC DNA]</scope>
</reference>
<accession>E9HGM2</accession>
<dbReference type="HOGENOM" id="CLU_2963086_0_0_1"/>
<evidence type="ECO:0000313" key="2">
    <source>
        <dbReference type="Proteomes" id="UP000000305"/>
    </source>
</evidence>
<dbReference type="KEGG" id="dpx:DAPPUDRAFT_329447"/>
<sequence>MADAVPARGHGGFGHRGHGGRANATYAAIAIANTYATSHLICYLWAGTVGGGVHQLSLS</sequence>
<protein>
    <submittedName>
        <fullName evidence="1">Uncharacterized protein</fullName>
    </submittedName>
</protein>
<dbReference type="Proteomes" id="UP000000305">
    <property type="component" value="Unassembled WGS sequence"/>
</dbReference>
<dbReference type="AlphaFoldDB" id="E9HGM2"/>